<dbReference type="STRING" id="1173111.SAMN05444955_102145"/>
<evidence type="ECO:0000259" key="8">
    <source>
        <dbReference type="Pfam" id="PF17676"/>
    </source>
</evidence>
<dbReference type="Gene3D" id="3.50.30.60">
    <property type="entry name" value="LD-carboxypeptidase A C-terminal domain-like"/>
    <property type="match status" value="1"/>
</dbReference>
<feature type="domain" description="LD-carboxypeptidase N-terminal" evidence="7">
    <location>
        <begin position="12"/>
        <end position="128"/>
    </location>
</feature>
<dbReference type="CDD" id="cd07025">
    <property type="entry name" value="Peptidase_S66"/>
    <property type="match status" value="1"/>
</dbReference>
<dbReference type="Gene3D" id="3.40.50.10740">
    <property type="entry name" value="Class I glutamine amidotransferase-like"/>
    <property type="match status" value="1"/>
</dbReference>
<dbReference type="OrthoDB" id="9807329at2"/>
<dbReference type="Pfam" id="PF02016">
    <property type="entry name" value="Peptidase_S66"/>
    <property type="match status" value="1"/>
</dbReference>
<evidence type="ECO:0000256" key="6">
    <source>
        <dbReference type="PIRSR" id="PIRSR028757-1"/>
    </source>
</evidence>
<dbReference type="Proteomes" id="UP000199695">
    <property type="component" value="Unassembled WGS sequence"/>
</dbReference>
<dbReference type="InterPro" id="IPR029062">
    <property type="entry name" value="Class_I_gatase-like"/>
</dbReference>
<evidence type="ECO:0000313" key="9">
    <source>
        <dbReference type="EMBL" id="SEM81292.1"/>
    </source>
</evidence>
<accession>A0A1H8BER1</accession>
<dbReference type="PANTHER" id="PTHR30237">
    <property type="entry name" value="MURAMOYLTETRAPEPTIDE CARBOXYPEPTIDASE"/>
    <property type="match status" value="1"/>
</dbReference>
<dbReference type="InterPro" id="IPR040449">
    <property type="entry name" value="Peptidase_S66_N"/>
</dbReference>
<sequence length="307" mass="33938">MKPNSLKPGDTIGIIAPASPIEPEQRDKAIQLFSSFGYRIKAGESVYRRHGYLAGSDELRAEDVNRMFADPEVKAVFCIRGGYGTSRILPLIDYAMIRCNPKIFVGYSDITALHLAIHQKTGLVTFHGPMVGELAREEDPLSWSVLFRNLADPRPAGEYREQPDTDSFVMTEGTAEGPLTGGNLSLLVSTLGTPYEVETEGKILFIEEVGEEPYRVDRMLVQLRSAGKLQAANGIIFTECTDCQPKDPEKSLTIRQILNELIQPLGIPAYYGLKAGHTCPNLTLPIGVYARMNATERWLRMMEGGVC</sequence>
<evidence type="ECO:0000256" key="5">
    <source>
        <dbReference type="ARBA" id="ARBA00022825"/>
    </source>
</evidence>
<dbReference type="InterPro" id="IPR027478">
    <property type="entry name" value="LdcA_N"/>
</dbReference>
<dbReference type="InterPro" id="IPR040921">
    <property type="entry name" value="Peptidase_S66C"/>
</dbReference>
<evidence type="ECO:0000259" key="7">
    <source>
        <dbReference type="Pfam" id="PF02016"/>
    </source>
</evidence>
<evidence type="ECO:0000313" key="10">
    <source>
        <dbReference type="Proteomes" id="UP000199695"/>
    </source>
</evidence>
<dbReference type="AlphaFoldDB" id="A0A1H8BER1"/>
<keyword evidence="3" id="KW-0645">Protease</keyword>
<evidence type="ECO:0000256" key="1">
    <source>
        <dbReference type="ARBA" id="ARBA00010233"/>
    </source>
</evidence>
<proteinExistence type="inferred from homology"/>
<keyword evidence="4" id="KW-0378">Hydrolase</keyword>
<comment type="similarity">
    <text evidence="1">Belongs to the peptidase S66 family.</text>
</comment>
<dbReference type="SUPFAM" id="SSF52317">
    <property type="entry name" value="Class I glutamine amidotransferase-like"/>
    <property type="match status" value="1"/>
</dbReference>
<dbReference type="GO" id="GO:0008236">
    <property type="term" value="F:serine-type peptidase activity"/>
    <property type="evidence" value="ECO:0007669"/>
    <property type="project" value="UniProtKB-KW"/>
</dbReference>
<dbReference type="SUPFAM" id="SSF141986">
    <property type="entry name" value="LD-carboxypeptidase A C-terminal domain-like"/>
    <property type="match status" value="1"/>
</dbReference>
<keyword evidence="10" id="KW-1185">Reference proteome</keyword>
<evidence type="ECO:0000256" key="3">
    <source>
        <dbReference type="ARBA" id="ARBA00022670"/>
    </source>
</evidence>
<dbReference type="InterPro" id="IPR027461">
    <property type="entry name" value="Carboxypeptidase_A_C_sf"/>
</dbReference>
<dbReference type="GO" id="GO:0006508">
    <property type="term" value="P:proteolysis"/>
    <property type="evidence" value="ECO:0007669"/>
    <property type="project" value="UniProtKB-KW"/>
</dbReference>
<feature type="active site" description="Charge relay system" evidence="6">
    <location>
        <position position="207"/>
    </location>
</feature>
<evidence type="ECO:0000256" key="4">
    <source>
        <dbReference type="ARBA" id="ARBA00022801"/>
    </source>
</evidence>
<keyword evidence="5" id="KW-0720">Serine protease</keyword>
<evidence type="ECO:0000256" key="2">
    <source>
        <dbReference type="ARBA" id="ARBA00022645"/>
    </source>
</evidence>
<gene>
    <name evidence="9" type="ORF">SAMN05444955_102145</name>
</gene>
<feature type="domain" description="LD-carboxypeptidase C-terminal" evidence="8">
    <location>
        <begin position="176"/>
        <end position="291"/>
    </location>
</feature>
<dbReference type="GO" id="GO:0004180">
    <property type="term" value="F:carboxypeptidase activity"/>
    <property type="evidence" value="ECO:0007669"/>
    <property type="project" value="UniProtKB-KW"/>
</dbReference>
<dbReference type="PIRSF" id="PIRSF028757">
    <property type="entry name" value="LD-carboxypeptidase"/>
    <property type="match status" value="1"/>
</dbReference>
<feature type="active site" description="Charge relay system" evidence="6">
    <location>
        <position position="277"/>
    </location>
</feature>
<name>A0A1H8BER1_9BACL</name>
<dbReference type="EMBL" id="FOCQ01000002">
    <property type="protein sequence ID" value="SEM81292.1"/>
    <property type="molecule type" value="Genomic_DNA"/>
</dbReference>
<keyword evidence="2 9" id="KW-0121">Carboxypeptidase</keyword>
<feature type="active site" description="Nucleophile" evidence="6">
    <location>
        <position position="108"/>
    </location>
</feature>
<organism evidence="9 10">
    <name type="scientific">Lihuaxuella thermophila</name>
    <dbReference type="NCBI Taxonomy" id="1173111"/>
    <lineage>
        <taxon>Bacteria</taxon>
        <taxon>Bacillati</taxon>
        <taxon>Bacillota</taxon>
        <taxon>Bacilli</taxon>
        <taxon>Bacillales</taxon>
        <taxon>Thermoactinomycetaceae</taxon>
        <taxon>Lihuaxuella</taxon>
    </lineage>
</organism>
<dbReference type="PANTHER" id="PTHR30237:SF2">
    <property type="entry name" value="MUREIN TETRAPEPTIDE CARBOXYPEPTIDASE"/>
    <property type="match status" value="1"/>
</dbReference>
<dbReference type="Pfam" id="PF17676">
    <property type="entry name" value="Peptidase_S66C"/>
    <property type="match status" value="1"/>
</dbReference>
<reference evidence="9 10" key="1">
    <citation type="submission" date="2016-10" db="EMBL/GenBank/DDBJ databases">
        <authorList>
            <person name="de Groot N.N."/>
        </authorList>
    </citation>
    <scope>NUCLEOTIDE SEQUENCE [LARGE SCALE GENOMIC DNA]</scope>
    <source>
        <strain evidence="9 10">DSM 46701</strain>
    </source>
</reference>
<dbReference type="InterPro" id="IPR003507">
    <property type="entry name" value="S66_fam"/>
</dbReference>
<protein>
    <submittedName>
        <fullName evidence="9">Muramoyltetrapeptide carboxypeptidase</fullName>
    </submittedName>
</protein>
<dbReference type="RefSeq" id="WP_089965047.1">
    <property type="nucleotide sequence ID" value="NZ_FOCQ01000002.1"/>
</dbReference>